<gene>
    <name evidence="1" type="ORF">PQBR57_0150</name>
</gene>
<keyword evidence="1" id="KW-0614">Plasmid</keyword>
<dbReference type="EMBL" id="LN713926">
    <property type="protein sequence ID" value="CEK42103.1"/>
    <property type="molecule type" value="Genomic_DNA"/>
</dbReference>
<sequence length="46" mass="5265">MAGSIRIDRPGSSIYQGELLGKLTHQFLFLVGPERRKGYRYAKQLL</sequence>
<reference evidence="1" key="1">
    <citation type="submission" date="2014-12" db="EMBL/GenBank/DDBJ databases">
        <authorList>
            <person name="Hall J."/>
        </authorList>
    </citation>
    <scope>NUCLEOTIDE SEQUENCE [LARGE SCALE GENOMIC DNA]</scope>
    <source>
        <strain evidence="1">SBW25</strain>
        <plasmid evidence="1">pQBR57</plasmid>
    </source>
</reference>
<dbReference type="AlphaFoldDB" id="A0A0G4E523"/>
<organism evidence="1">
    <name type="scientific">Pseudomonas fluorescens (strain SBW25)</name>
    <dbReference type="NCBI Taxonomy" id="216595"/>
    <lineage>
        <taxon>Bacteria</taxon>
        <taxon>Pseudomonadati</taxon>
        <taxon>Pseudomonadota</taxon>
        <taxon>Gammaproteobacteria</taxon>
        <taxon>Pseudomonadales</taxon>
        <taxon>Pseudomonadaceae</taxon>
        <taxon>Pseudomonas</taxon>
    </lineage>
</organism>
<geneLocation type="plasmid" evidence="1">
    <name>pQBR57</name>
</geneLocation>
<name>A0A0G4E523_PSEFS</name>
<accession>A0A0G4E523</accession>
<evidence type="ECO:0000313" key="1">
    <source>
        <dbReference type="EMBL" id="CEK42103.1"/>
    </source>
</evidence>
<protein>
    <submittedName>
        <fullName evidence="1">Uncharacterized protein</fullName>
    </submittedName>
</protein>
<proteinExistence type="predicted"/>
<reference evidence="1" key="2">
    <citation type="submission" date="2015-06" db="EMBL/GenBank/DDBJ databases">
        <title>Environmentally co-occuring mercury resistance plasmids are genetically and phenotypically diverse and confer variable context-dependent fitness effects.</title>
        <authorList>
            <person name="Hall J.P.J."/>
            <person name="Harrison E."/>
            <person name="Lilley A.K."/>
            <person name="Paterson S."/>
            <person name="Spiers A.J."/>
            <person name="Brockhurst M.A."/>
        </authorList>
    </citation>
    <scope>NUCLEOTIDE SEQUENCE [LARGE SCALE GENOMIC DNA]</scope>
    <source>
        <strain evidence="1">SBW25</strain>
        <plasmid evidence="1">pQBR57</plasmid>
    </source>
</reference>